<dbReference type="GO" id="GO:0005886">
    <property type="term" value="C:plasma membrane"/>
    <property type="evidence" value="ECO:0007669"/>
    <property type="project" value="TreeGrafter"/>
</dbReference>
<name>A0A2I1M870_9BIFI</name>
<feature type="transmembrane region" description="Helical" evidence="1">
    <location>
        <begin position="7"/>
        <end position="39"/>
    </location>
</feature>
<organism evidence="3 4">
    <name type="scientific">Alloscardovia omnicolens</name>
    <dbReference type="NCBI Taxonomy" id="419015"/>
    <lineage>
        <taxon>Bacteria</taxon>
        <taxon>Bacillati</taxon>
        <taxon>Actinomycetota</taxon>
        <taxon>Actinomycetes</taxon>
        <taxon>Bifidobacteriales</taxon>
        <taxon>Bifidobacteriaceae</taxon>
        <taxon>Alloscardovia</taxon>
    </lineage>
</organism>
<dbReference type="InterPro" id="IPR031308">
    <property type="entry name" value="UCP028777"/>
</dbReference>
<feature type="transmembrane region" description="Helical" evidence="1">
    <location>
        <begin position="69"/>
        <end position="99"/>
    </location>
</feature>
<dbReference type="PIRSF" id="PIRSF028777">
    <property type="entry name" value="UCP028777"/>
    <property type="match status" value="1"/>
</dbReference>
<evidence type="ECO:0000259" key="2">
    <source>
        <dbReference type="Pfam" id="PF03733"/>
    </source>
</evidence>
<keyword evidence="1" id="KW-0472">Membrane</keyword>
<evidence type="ECO:0000256" key="1">
    <source>
        <dbReference type="SAM" id="Phobius"/>
    </source>
</evidence>
<dbReference type="RefSeq" id="WP_021618805.1">
    <property type="nucleotide sequence ID" value="NZ_CAMYCS010000002.1"/>
</dbReference>
<comment type="caution">
    <text evidence="3">The sequence shown here is derived from an EMBL/GenBank/DDBJ whole genome shotgun (WGS) entry which is preliminary data.</text>
</comment>
<dbReference type="Pfam" id="PF03733">
    <property type="entry name" value="YccF"/>
    <property type="match status" value="2"/>
</dbReference>
<dbReference type="Proteomes" id="UP000242263">
    <property type="component" value="Unassembled WGS sequence"/>
</dbReference>
<reference evidence="3 4" key="1">
    <citation type="submission" date="2017-12" db="EMBL/GenBank/DDBJ databases">
        <title>Phylogenetic diversity of female urinary microbiome.</title>
        <authorList>
            <person name="Thomas-White K."/>
            <person name="Wolfe A.J."/>
        </authorList>
    </citation>
    <scope>NUCLEOTIDE SEQUENCE [LARGE SCALE GENOMIC DNA]</scope>
    <source>
        <strain evidence="3 4">UMB0064</strain>
    </source>
</reference>
<proteinExistence type="predicted"/>
<accession>A0A2I1M870</accession>
<feature type="domain" description="Inner membrane component" evidence="2">
    <location>
        <begin position="66"/>
        <end position="115"/>
    </location>
</feature>
<dbReference type="PANTHER" id="PTHR42903">
    <property type="entry name" value="INNER MEMBRANE PROTEIN YCCF"/>
    <property type="match status" value="1"/>
</dbReference>
<dbReference type="AlphaFoldDB" id="A0A2I1M870"/>
<sequence>MRLLGNIIWLVCGGLMTAASWFILGAVFCLTLVGIPIGIQCFKMAGLTLTPFDQTVVYGESITSTLVNILWAITFGWLFAFAYLFSGIVNCLTIIGIPFGIQSFKMMKLAFAPFGARIVPII</sequence>
<keyword evidence="1" id="KW-1133">Transmembrane helix</keyword>
<evidence type="ECO:0000313" key="3">
    <source>
        <dbReference type="EMBL" id="PKZ16326.1"/>
    </source>
</evidence>
<dbReference type="NCBIfam" id="NF008740">
    <property type="entry name" value="PRK11770.1-2"/>
    <property type="match status" value="1"/>
</dbReference>
<dbReference type="InterPro" id="IPR005185">
    <property type="entry name" value="YccF"/>
</dbReference>
<dbReference type="PANTHER" id="PTHR42903:SF1">
    <property type="entry name" value="INNER MEMBRANE PROTEIN YCCF"/>
    <property type="match status" value="1"/>
</dbReference>
<protein>
    <submittedName>
        <fullName evidence="3">YccF domain-containing protein</fullName>
    </submittedName>
</protein>
<dbReference type="EMBL" id="PKGU01000001">
    <property type="protein sequence ID" value="PKZ16326.1"/>
    <property type="molecule type" value="Genomic_DNA"/>
</dbReference>
<evidence type="ECO:0000313" key="4">
    <source>
        <dbReference type="Proteomes" id="UP000242263"/>
    </source>
</evidence>
<dbReference type="InterPro" id="IPR052937">
    <property type="entry name" value="Inner_membrane_protein"/>
</dbReference>
<gene>
    <name evidence="3" type="ORF">CYJ32_02600</name>
</gene>
<keyword evidence="1" id="KW-0812">Transmembrane</keyword>
<feature type="domain" description="Inner membrane component" evidence="2">
    <location>
        <begin position="4"/>
        <end position="52"/>
    </location>
</feature>
<dbReference type="GeneID" id="35868927"/>